<feature type="compositionally biased region" description="Basic and acidic residues" evidence="1">
    <location>
        <begin position="24"/>
        <end position="41"/>
    </location>
</feature>
<evidence type="ECO:0000313" key="3">
    <source>
        <dbReference type="Proteomes" id="UP001157733"/>
    </source>
</evidence>
<proteinExistence type="predicted"/>
<name>A0ABM9HDI4_9BACT</name>
<dbReference type="Proteomes" id="UP001157733">
    <property type="component" value="Chromosome"/>
</dbReference>
<accession>A0ABM9HDI4</accession>
<keyword evidence="3" id="KW-1185">Reference proteome</keyword>
<reference evidence="2 3" key="1">
    <citation type="submission" date="2022-09" db="EMBL/GenBank/DDBJ databases">
        <authorList>
            <person name="Kop L."/>
        </authorList>
    </citation>
    <scope>NUCLEOTIDE SEQUENCE [LARGE SCALE GENOMIC DNA]</scope>
    <source>
        <strain evidence="2 3">347</strain>
    </source>
</reference>
<dbReference type="EMBL" id="OX336137">
    <property type="protein sequence ID" value="CAI2718289.1"/>
    <property type="molecule type" value="Genomic_DNA"/>
</dbReference>
<organism evidence="2 3">
    <name type="scientific">Nitrospina watsonii</name>
    <dbReference type="NCBI Taxonomy" id="1323948"/>
    <lineage>
        <taxon>Bacteria</taxon>
        <taxon>Pseudomonadati</taxon>
        <taxon>Nitrospinota/Tectimicrobiota group</taxon>
        <taxon>Nitrospinota</taxon>
        <taxon>Nitrospinia</taxon>
        <taxon>Nitrospinales</taxon>
        <taxon>Nitrospinaceae</taxon>
        <taxon>Nitrospina</taxon>
    </lineage>
</organism>
<evidence type="ECO:0000313" key="2">
    <source>
        <dbReference type="EMBL" id="CAI2718289.1"/>
    </source>
</evidence>
<gene>
    <name evidence="2" type="ORF">NSPWAT_1430</name>
</gene>
<feature type="region of interest" description="Disordered" evidence="1">
    <location>
        <begin position="17"/>
        <end position="41"/>
    </location>
</feature>
<evidence type="ECO:0000256" key="1">
    <source>
        <dbReference type="SAM" id="MobiDB-lite"/>
    </source>
</evidence>
<protein>
    <submittedName>
        <fullName evidence="2">Uncharacterized protein</fullName>
    </submittedName>
</protein>
<sequence length="41" mass="4689">MLVLMVRYARFIHKYPGQSEEDDAAKRTAGEKSSDSSKQEE</sequence>